<evidence type="ECO:0000313" key="1">
    <source>
        <dbReference type="EMBL" id="GFH69441.1"/>
    </source>
</evidence>
<reference evidence="1 2" key="1">
    <citation type="submission" date="2020-02" db="EMBL/GenBank/DDBJ databases">
        <title>Whole genome shotgun sequence of Streptomyces diastaticus subsp. diastaticus NBRC 13412.</title>
        <authorList>
            <person name="Ichikawa N."/>
            <person name="Komaki H."/>
            <person name="Tamura T."/>
        </authorList>
    </citation>
    <scope>NUCLEOTIDE SEQUENCE [LARGE SCALE GENOMIC DNA]</scope>
    <source>
        <strain evidence="1 2">NBRC 13412</strain>
    </source>
</reference>
<gene>
    <name evidence="1" type="ORF">Sdia_02090</name>
</gene>
<comment type="caution">
    <text evidence="1">The sequence shown here is derived from an EMBL/GenBank/DDBJ whole genome shotgun (WGS) entry which is preliminary data.</text>
</comment>
<proteinExistence type="predicted"/>
<dbReference type="EMBL" id="BLLN01000001">
    <property type="protein sequence ID" value="GFH69441.1"/>
    <property type="molecule type" value="Genomic_DNA"/>
</dbReference>
<keyword evidence="2" id="KW-1185">Reference proteome</keyword>
<sequence length="52" mass="5565">MEPYVPEGDADSIALFRPPGSRGEWGRTLVGGGGRALFERDSTKVRARACAT</sequence>
<protein>
    <submittedName>
        <fullName evidence="1">Uncharacterized protein</fullName>
    </submittedName>
</protein>
<evidence type="ECO:0000313" key="2">
    <source>
        <dbReference type="Proteomes" id="UP000472710"/>
    </source>
</evidence>
<organism evidence="1 2">
    <name type="scientific">Streptomyces diastaticus subsp. diastaticus</name>
    <dbReference type="NCBI Taxonomy" id="68040"/>
    <lineage>
        <taxon>Bacteria</taxon>
        <taxon>Bacillati</taxon>
        <taxon>Actinomycetota</taxon>
        <taxon>Actinomycetes</taxon>
        <taxon>Kitasatosporales</taxon>
        <taxon>Streptomycetaceae</taxon>
        <taxon>Streptomyces</taxon>
        <taxon>Streptomyces diastaticus group</taxon>
    </lineage>
</organism>
<dbReference type="Proteomes" id="UP000472710">
    <property type="component" value="Unassembled WGS sequence"/>
</dbReference>
<accession>A0ABQ1CG92</accession>
<name>A0ABQ1CG92_STRDI</name>